<evidence type="ECO:0000259" key="10">
    <source>
        <dbReference type="Pfam" id="PF14783"/>
    </source>
</evidence>
<evidence type="ECO:0000256" key="7">
    <source>
        <dbReference type="PIRNR" id="PIRNR013684"/>
    </source>
</evidence>
<feature type="domain" description="Ciliary BBSome complex subunit 2 middle region" evidence="10">
    <location>
        <begin position="164"/>
        <end position="271"/>
    </location>
</feature>
<evidence type="ECO:0000259" key="13">
    <source>
        <dbReference type="Pfam" id="PF23353"/>
    </source>
</evidence>
<keyword evidence="15" id="KW-1185">Reference proteome</keyword>
<organism evidence="14 15">
    <name type="scientific">Zootermopsis nevadensis</name>
    <name type="common">Dampwood termite</name>
    <dbReference type="NCBI Taxonomy" id="136037"/>
    <lineage>
        <taxon>Eukaryota</taxon>
        <taxon>Metazoa</taxon>
        <taxon>Ecdysozoa</taxon>
        <taxon>Arthropoda</taxon>
        <taxon>Hexapoda</taxon>
        <taxon>Insecta</taxon>
        <taxon>Pterygota</taxon>
        <taxon>Neoptera</taxon>
        <taxon>Polyneoptera</taxon>
        <taxon>Dictyoptera</taxon>
        <taxon>Blattodea</taxon>
        <taxon>Blattoidea</taxon>
        <taxon>Termitoidae</taxon>
        <taxon>Termopsidae</taxon>
        <taxon>Zootermopsis</taxon>
    </lineage>
</organism>
<dbReference type="AlphaFoldDB" id="A0A067R1E4"/>
<comment type="subcellular location">
    <subcellularLocation>
        <location evidence="1">Cell projection</location>
        <location evidence="1">Cilium</location>
    </subcellularLocation>
    <subcellularLocation>
        <location evidence="2">Cytoplasm</location>
        <location evidence="2">Cytoskeleton</location>
    </subcellularLocation>
</comment>
<dbReference type="PIRSF" id="PIRSF013684">
    <property type="entry name" value="BBS2"/>
    <property type="match status" value="1"/>
</dbReference>
<evidence type="ECO:0000259" key="11">
    <source>
        <dbReference type="Pfam" id="PF23350"/>
    </source>
</evidence>
<dbReference type="Pfam" id="PF14782">
    <property type="entry name" value="BBS2_GAE"/>
    <property type="match status" value="1"/>
</dbReference>
<dbReference type="InParanoid" id="A0A067R1E4"/>
<evidence type="ECO:0000313" key="15">
    <source>
        <dbReference type="Proteomes" id="UP000027135"/>
    </source>
</evidence>
<dbReference type="InterPro" id="IPR016616">
    <property type="entry name" value="Bardet-Biedl_syndrome_2_prot"/>
</dbReference>
<dbReference type="InterPro" id="IPR015943">
    <property type="entry name" value="WD40/YVTN_repeat-like_dom_sf"/>
</dbReference>
<dbReference type="SUPFAM" id="SSF50978">
    <property type="entry name" value="WD40 repeat-like"/>
    <property type="match status" value="1"/>
</dbReference>
<evidence type="ECO:0000259" key="8">
    <source>
        <dbReference type="Pfam" id="PF14781"/>
    </source>
</evidence>
<dbReference type="OMA" id="MSDGANC"/>
<dbReference type="PANTHER" id="PTHR32465">
    <property type="entry name" value="BARDET-BIEDL SYNDROME 2 PROTEIN"/>
    <property type="match status" value="1"/>
</dbReference>
<dbReference type="FunFam" id="2.130.10.10:FF:000967">
    <property type="entry name" value="Bardet-Biedl syndrome 2 protein homolog"/>
    <property type="match status" value="1"/>
</dbReference>
<evidence type="ECO:0000313" key="14">
    <source>
        <dbReference type="EMBL" id="KDR12698.1"/>
    </source>
</evidence>
<feature type="domain" description="BBS2 platform" evidence="11">
    <location>
        <begin position="504"/>
        <end position="581"/>
    </location>
</feature>
<dbReference type="Pfam" id="PF14783">
    <property type="entry name" value="BBS2_Mid"/>
    <property type="match status" value="1"/>
</dbReference>
<dbReference type="InterPro" id="IPR029430">
    <property type="entry name" value="BBS2_N"/>
</dbReference>
<proteinExistence type="predicted"/>
<dbReference type="InterPro" id="IPR029333">
    <property type="entry name" value="BBS2_GAE_dom"/>
</dbReference>
<evidence type="ECO:0000256" key="5">
    <source>
        <dbReference type="ARBA" id="ARBA00023212"/>
    </source>
</evidence>
<dbReference type="InterPro" id="IPR055379">
    <property type="entry name" value="BBS2_pf_dom"/>
</dbReference>
<dbReference type="EMBL" id="KK852996">
    <property type="protein sequence ID" value="KDR12698.1"/>
    <property type="molecule type" value="Genomic_DNA"/>
</dbReference>
<accession>A0A067R1E4</accession>
<dbReference type="InterPro" id="IPR029429">
    <property type="entry name" value="BBS2_Mid"/>
</dbReference>
<keyword evidence="4 7" id="KW-0969">Cilium</keyword>
<evidence type="ECO:0000256" key="2">
    <source>
        <dbReference type="ARBA" id="ARBA00004245"/>
    </source>
</evidence>
<sequence length="725" mass="80406">MAVPIFTFNVNHKLLPGRVTIGKYDGTHSCLTAATTADKVLVHSPHRRMGLAVGRVVPSDANKELALLNINQSVMSICAGQLSLTEERDTLVVGTPTTLLAYDVENNTDVFYKEVSDGASVVVIGKLGSIPNPLAIIGGNCSLQGFDYEGNDPFWTVTGDNVCSLALLDFDQDGENELIVGSEDFDIRVFKEDNIVNEQTETEAVTALTAFRGNKFGYGLANGTVGVYEKLQRLWRVKSKNRAVAIYGYDLNGDGVEELITGWSNGKIDARSSRTGEVIFKDNLNHSVAGIVEGDYRLSGKNDLICCSVEGEVRGYNLSRQVNVRSDVYGGSVNAETEAIRDLFTKKQALMLELRNYELNSHFSEISVGEMGQQLAVANQHVGIIPAQTRLQTGIAVNMGTEDKPPHVEISLSTNNETVICAVMVFAEGIFEGETHVLHPKESEVTSRLDVALYPPRDVPVDIHIKALVGYEGSQHYHVFELTRQLPRFSMYAVLVERTQDVGSFLSFVINERLQRIAMWVNQNFLLLTDYEVVGDLNVTFLSLRDNTEVTLSMESNGRMEIITKNMALAGDIVQSLATFLNLEELQVSANFPEEQEKIGELIQKVSALQDVRLRLGAEMADHSGLIRSLVVRAEDARHLDDMKSMRKWYLELNEVNTDLIRGYNIRCKNHQELLDALKELNVIIQKAARLRVGKYKTNTVNLCRIALKNNNLNSLVKIMKTGEA</sequence>
<dbReference type="Proteomes" id="UP000027135">
    <property type="component" value="Unassembled WGS sequence"/>
</dbReference>
<feature type="domain" description="Ciliary BBSome complex subunit 2 N-terminal" evidence="8">
    <location>
        <begin position="20"/>
        <end position="125"/>
    </location>
</feature>
<evidence type="ECO:0000259" key="9">
    <source>
        <dbReference type="Pfam" id="PF14782"/>
    </source>
</evidence>
<dbReference type="PANTHER" id="PTHR32465:SF0">
    <property type="entry name" value="BARDET-BIEDL SYNDROME 2 PROTEIN"/>
    <property type="match status" value="1"/>
</dbReference>
<evidence type="ECO:0000256" key="1">
    <source>
        <dbReference type="ARBA" id="ARBA00004138"/>
    </source>
</evidence>
<dbReference type="OrthoDB" id="2120021at2759"/>
<reference evidence="14 15" key="1">
    <citation type="journal article" date="2014" name="Nat. Commun.">
        <title>Molecular traces of alternative social organization in a termite genome.</title>
        <authorList>
            <person name="Terrapon N."/>
            <person name="Li C."/>
            <person name="Robertson H.M."/>
            <person name="Ji L."/>
            <person name="Meng X."/>
            <person name="Booth W."/>
            <person name="Chen Z."/>
            <person name="Childers C.P."/>
            <person name="Glastad K.M."/>
            <person name="Gokhale K."/>
            <person name="Gowin J."/>
            <person name="Gronenberg W."/>
            <person name="Hermansen R.A."/>
            <person name="Hu H."/>
            <person name="Hunt B.G."/>
            <person name="Huylmans A.K."/>
            <person name="Khalil S.M."/>
            <person name="Mitchell R.D."/>
            <person name="Munoz-Torres M.C."/>
            <person name="Mustard J.A."/>
            <person name="Pan H."/>
            <person name="Reese J.T."/>
            <person name="Scharf M.E."/>
            <person name="Sun F."/>
            <person name="Vogel H."/>
            <person name="Xiao J."/>
            <person name="Yang W."/>
            <person name="Yang Z."/>
            <person name="Yang Z."/>
            <person name="Zhou J."/>
            <person name="Zhu J."/>
            <person name="Brent C.S."/>
            <person name="Elsik C.G."/>
            <person name="Goodisman M.A."/>
            <person name="Liberles D.A."/>
            <person name="Roe R.M."/>
            <person name="Vargo E.L."/>
            <person name="Vilcinskas A."/>
            <person name="Wang J."/>
            <person name="Bornberg-Bauer E."/>
            <person name="Korb J."/>
            <person name="Zhang G."/>
            <person name="Liebig J."/>
        </authorList>
    </citation>
    <scope>NUCLEOTIDE SEQUENCE [LARGE SCALE GENOMIC DNA]</scope>
    <source>
        <tissue evidence="14">Whole organism</tissue>
    </source>
</reference>
<dbReference type="InterPro" id="IPR036322">
    <property type="entry name" value="WD40_repeat_dom_sf"/>
</dbReference>
<name>A0A067R1E4_ZOONE</name>
<keyword evidence="6 7" id="KW-0966">Cell projection</keyword>
<feature type="domain" description="BBS2 hairpin" evidence="13">
    <location>
        <begin position="593"/>
        <end position="690"/>
    </location>
</feature>
<dbReference type="GO" id="GO:0036064">
    <property type="term" value="C:ciliary basal body"/>
    <property type="evidence" value="ECO:0007669"/>
    <property type="project" value="TreeGrafter"/>
</dbReference>
<feature type="domain" description="BBS2 C-terminal helix bundle" evidence="12">
    <location>
        <begin position="695"/>
        <end position="721"/>
    </location>
</feature>
<dbReference type="InterPro" id="IPR055380">
    <property type="entry name" value="BBS2_hp_dom"/>
</dbReference>
<dbReference type="STRING" id="136037.A0A067R1E4"/>
<evidence type="ECO:0000256" key="3">
    <source>
        <dbReference type="ARBA" id="ARBA00022490"/>
    </source>
</evidence>
<dbReference type="InterPro" id="IPR055381">
    <property type="entry name" value="BBS2_CtH_dom"/>
</dbReference>
<dbReference type="GO" id="GO:0043005">
    <property type="term" value="C:neuron projection"/>
    <property type="evidence" value="ECO:0007669"/>
    <property type="project" value="TreeGrafter"/>
</dbReference>
<keyword evidence="5 7" id="KW-0206">Cytoskeleton</keyword>
<dbReference type="Pfam" id="PF23350">
    <property type="entry name" value="BBS2_pf"/>
    <property type="match status" value="1"/>
</dbReference>
<dbReference type="GO" id="GO:1905515">
    <property type="term" value="P:non-motile cilium assembly"/>
    <property type="evidence" value="ECO:0007669"/>
    <property type="project" value="InterPro"/>
</dbReference>
<evidence type="ECO:0000256" key="4">
    <source>
        <dbReference type="ARBA" id="ARBA00023069"/>
    </source>
</evidence>
<evidence type="ECO:0000259" key="12">
    <source>
        <dbReference type="Pfam" id="PF23351"/>
    </source>
</evidence>
<dbReference type="Gene3D" id="2.130.10.10">
    <property type="entry name" value="YVTN repeat-like/Quinoprotein amine dehydrogenase"/>
    <property type="match status" value="1"/>
</dbReference>
<dbReference type="Pfam" id="PF14781">
    <property type="entry name" value="BBS2_N"/>
    <property type="match status" value="1"/>
</dbReference>
<dbReference type="eggNOG" id="ENOG502QPWU">
    <property type="taxonomic scope" value="Eukaryota"/>
</dbReference>
<protein>
    <recommendedName>
        <fullName evidence="7">Bardet-Biedl syndrome 2 protein homolog</fullName>
    </recommendedName>
</protein>
<dbReference type="GO" id="GO:0031514">
    <property type="term" value="C:motile cilium"/>
    <property type="evidence" value="ECO:0007669"/>
    <property type="project" value="TreeGrafter"/>
</dbReference>
<keyword evidence="3 7" id="KW-0963">Cytoplasm</keyword>
<dbReference type="GO" id="GO:0034464">
    <property type="term" value="C:BBSome"/>
    <property type="evidence" value="ECO:0007669"/>
    <property type="project" value="UniProtKB-UniRule"/>
</dbReference>
<gene>
    <name evidence="14" type="ORF">L798_13549</name>
</gene>
<dbReference type="Pfam" id="PF23353">
    <property type="entry name" value="BBS2_hp"/>
    <property type="match status" value="1"/>
</dbReference>
<feature type="domain" description="BBS2 GAE" evidence="9">
    <location>
        <begin position="405"/>
        <end position="489"/>
    </location>
</feature>
<evidence type="ECO:0000256" key="6">
    <source>
        <dbReference type="ARBA" id="ARBA00023273"/>
    </source>
</evidence>
<dbReference type="GO" id="GO:0016020">
    <property type="term" value="C:membrane"/>
    <property type="evidence" value="ECO:0007669"/>
    <property type="project" value="TreeGrafter"/>
</dbReference>
<dbReference type="Pfam" id="PF23351">
    <property type="entry name" value="BBS2_CtH"/>
    <property type="match status" value="1"/>
</dbReference>